<comment type="similarity">
    <text evidence="7">Belongs to the binding-protein-dependent transport system permease family.</text>
</comment>
<dbReference type="CDD" id="cd06261">
    <property type="entry name" value="TM_PBP2"/>
    <property type="match status" value="1"/>
</dbReference>
<reference evidence="9 10" key="1">
    <citation type="journal article" date="2022" name="ISME Commun">
        <title>Vulcanimicrobium alpinus gen. nov. sp. nov., the first cultivated representative of the candidate phylum 'Eremiobacterota', is a metabolically versatile aerobic anoxygenic phototroph.</title>
        <authorList>
            <person name="Yabe S."/>
            <person name="Muto K."/>
            <person name="Abe K."/>
            <person name="Yokota A."/>
            <person name="Staudigel H."/>
            <person name="Tebo B.M."/>
        </authorList>
    </citation>
    <scope>NUCLEOTIDE SEQUENCE [LARGE SCALE GENOMIC DNA]</scope>
    <source>
        <strain evidence="9 10">WC8-2</strain>
    </source>
</reference>
<dbReference type="GO" id="GO:0055085">
    <property type="term" value="P:transmembrane transport"/>
    <property type="evidence" value="ECO:0007669"/>
    <property type="project" value="InterPro"/>
</dbReference>
<name>A0AAN2C9X7_UNVUL</name>
<dbReference type="SUPFAM" id="SSF161098">
    <property type="entry name" value="MetI-like"/>
    <property type="match status" value="1"/>
</dbReference>
<evidence type="ECO:0000256" key="4">
    <source>
        <dbReference type="ARBA" id="ARBA00022692"/>
    </source>
</evidence>
<feature type="transmembrane region" description="Helical" evidence="7">
    <location>
        <begin position="196"/>
        <end position="217"/>
    </location>
</feature>
<gene>
    <name evidence="9" type="ORF">WPS_16940</name>
</gene>
<evidence type="ECO:0000256" key="3">
    <source>
        <dbReference type="ARBA" id="ARBA00022475"/>
    </source>
</evidence>
<proteinExistence type="inferred from homology"/>
<feature type="transmembrane region" description="Helical" evidence="7">
    <location>
        <begin position="74"/>
        <end position="93"/>
    </location>
</feature>
<feature type="transmembrane region" description="Helical" evidence="7">
    <location>
        <begin position="133"/>
        <end position="152"/>
    </location>
</feature>
<keyword evidence="2 7" id="KW-0813">Transport</keyword>
<dbReference type="PANTHER" id="PTHR30151:SF20">
    <property type="entry name" value="ABC TRANSPORTER PERMEASE PROTEIN HI_0355-RELATED"/>
    <property type="match status" value="1"/>
</dbReference>
<feature type="transmembrane region" description="Helical" evidence="7">
    <location>
        <begin position="229"/>
        <end position="250"/>
    </location>
</feature>
<evidence type="ECO:0000256" key="5">
    <source>
        <dbReference type="ARBA" id="ARBA00022989"/>
    </source>
</evidence>
<evidence type="ECO:0000256" key="2">
    <source>
        <dbReference type="ARBA" id="ARBA00022448"/>
    </source>
</evidence>
<dbReference type="GO" id="GO:0005886">
    <property type="term" value="C:plasma membrane"/>
    <property type="evidence" value="ECO:0007669"/>
    <property type="project" value="UniProtKB-SubCell"/>
</dbReference>
<evidence type="ECO:0000256" key="7">
    <source>
        <dbReference type="RuleBase" id="RU363032"/>
    </source>
</evidence>
<keyword evidence="5 7" id="KW-1133">Transmembrane helix</keyword>
<dbReference type="Proteomes" id="UP001317532">
    <property type="component" value="Chromosome"/>
</dbReference>
<dbReference type="KEGG" id="vab:WPS_16940"/>
<dbReference type="Gene3D" id="1.10.3720.10">
    <property type="entry name" value="MetI-like"/>
    <property type="match status" value="1"/>
</dbReference>
<comment type="subcellular location">
    <subcellularLocation>
        <location evidence="1 7">Cell membrane</location>
        <topology evidence="1 7">Multi-pass membrane protein</topology>
    </subcellularLocation>
</comment>
<evidence type="ECO:0000259" key="8">
    <source>
        <dbReference type="PROSITE" id="PS50928"/>
    </source>
</evidence>
<keyword evidence="10" id="KW-1185">Reference proteome</keyword>
<keyword evidence="6 7" id="KW-0472">Membrane</keyword>
<dbReference type="RefSeq" id="WP_317997376.1">
    <property type="nucleotide sequence ID" value="NZ_AP025523.1"/>
</dbReference>
<feature type="transmembrane region" description="Helical" evidence="7">
    <location>
        <begin position="105"/>
        <end position="127"/>
    </location>
</feature>
<dbReference type="AlphaFoldDB" id="A0AAN2C9X7"/>
<evidence type="ECO:0000313" key="9">
    <source>
        <dbReference type="EMBL" id="BDE06418.1"/>
    </source>
</evidence>
<sequence length="262" mass="28427">MRPVDRRVVAATQIAAIAMVLAGWEFGVQVHAAHPGSGIDPFFFSSPSQIAATIGTWWQHNYILGDVAVTMEETVFGLLVGGAIGVALAVLLASNRFLGAVFVPFLVLFNSIPRVTLVPLFILWFGFTLWSKVVSAVVLVLFVVFFATYDGIRDVDPTLVANARVLGARQADIVRHVLVPSALTWIFSSLRSAVGFSLIGAVVAEYFGAQAGVGYRIQYSEAQLNTSGVFAGLAILMVLVFAINLVFQWLEKRLVVWKPRVS</sequence>
<evidence type="ECO:0000256" key="6">
    <source>
        <dbReference type="ARBA" id="ARBA00023136"/>
    </source>
</evidence>
<organism evidence="9 10">
    <name type="scientific">Vulcanimicrobium alpinum</name>
    <dbReference type="NCBI Taxonomy" id="3016050"/>
    <lineage>
        <taxon>Bacteria</taxon>
        <taxon>Bacillati</taxon>
        <taxon>Vulcanimicrobiota</taxon>
        <taxon>Vulcanimicrobiia</taxon>
        <taxon>Vulcanimicrobiales</taxon>
        <taxon>Vulcanimicrobiaceae</taxon>
        <taxon>Vulcanimicrobium</taxon>
    </lineage>
</organism>
<dbReference type="PANTHER" id="PTHR30151">
    <property type="entry name" value="ALKANE SULFONATE ABC TRANSPORTER-RELATED, MEMBRANE SUBUNIT"/>
    <property type="match status" value="1"/>
</dbReference>
<evidence type="ECO:0000313" key="10">
    <source>
        <dbReference type="Proteomes" id="UP001317532"/>
    </source>
</evidence>
<dbReference type="Pfam" id="PF00528">
    <property type="entry name" value="BPD_transp_1"/>
    <property type="match status" value="1"/>
</dbReference>
<feature type="domain" description="ABC transmembrane type-1" evidence="8">
    <location>
        <begin position="67"/>
        <end position="247"/>
    </location>
</feature>
<dbReference type="PROSITE" id="PS50928">
    <property type="entry name" value="ABC_TM1"/>
    <property type="match status" value="1"/>
</dbReference>
<dbReference type="InterPro" id="IPR000515">
    <property type="entry name" value="MetI-like"/>
</dbReference>
<protein>
    <submittedName>
        <fullName evidence="9">ABC transporter permease</fullName>
    </submittedName>
</protein>
<evidence type="ECO:0000256" key="1">
    <source>
        <dbReference type="ARBA" id="ARBA00004651"/>
    </source>
</evidence>
<accession>A0AAN2C9X7</accession>
<keyword evidence="4 7" id="KW-0812">Transmembrane</keyword>
<keyword evidence="3" id="KW-1003">Cell membrane</keyword>
<dbReference type="InterPro" id="IPR035906">
    <property type="entry name" value="MetI-like_sf"/>
</dbReference>
<dbReference type="EMBL" id="AP025523">
    <property type="protein sequence ID" value="BDE06418.1"/>
    <property type="molecule type" value="Genomic_DNA"/>
</dbReference>